<dbReference type="Proteomes" id="UP001431783">
    <property type="component" value="Unassembled WGS sequence"/>
</dbReference>
<evidence type="ECO:0000313" key="2">
    <source>
        <dbReference type="Proteomes" id="UP001431783"/>
    </source>
</evidence>
<sequence>MREISSRLTGYGHETVHHHATPMDICESLDKQKEGAHREPEGNGPQVRKLCWLSLECELTTTSPILAYTLSQGSENHGFNSCCLKRSDRDTQMAPEGQMYSLQLIRFQMVPSMFVNF</sequence>
<organism evidence="1 2">
    <name type="scientific">Henosepilachna vigintioctopunctata</name>
    <dbReference type="NCBI Taxonomy" id="420089"/>
    <lineage>
        <taxon>Eukaryota</taxon>
        <taxon>Metazoa</taxon>
        <taxon>Ecdysozoa</taxon>
        <taxon>Arthropoda</taxon>
        <taxon>Hexapoda</taxon>
        <taxon>Insecta</taxon>
        <taxon>Pterygota</taxon>
        <taxon>Neoptera</taxon>
        <taxon>Endopterygota</taxon>
        <taxon>Coleoptera</taxon>
        <taxon>Polyphaga</taxon>
        <taxon>Cucujiformia</taxon>
        <taxon>Coccinelloidea</taxon>
        <taxon>Coccinellidae</taxon>
        <taxon>Epilachninae</taxon>
        <taxon>Epilachnini</taxon>
        <taxon>Henosepilachna</taxon>
    </lineage>
</organism>
<dbReference type="AlphaFoldDB" id="A0AAW1UVL8"/>
<gene>
    <name evidence="1" type="ORF">WA026_007353</name>
</gene>
<proteinExistence type="predicted"/>
<keyword evidence="2" id="KW-1185">Reference proteome</keyword>
<dbReference type="EMBL" id="JARQZJ010000093">
    <property type="protein sequence ID" value="KAK9884512.1"/>
    <property type="molecule type" value="Genomic_DNA"/>
</dbReference>
<name>A0AAW1UVL8_9CUCU</name>
<protein>
    <submittedName>
        <fullName evidence="1">Uncharacterized protein</fullName>
    </submittedName>
</protein>
<comment type="caution">
    <text evidence="1">The sequence shown here is derived from an EMBL/GenBank/DDBJ whole genome shotgun (WGS) entry which is preliminary data.</text>
</comment>
<evidence type="ECO:0000313" key="1">
    <source>
        <dbReference type="EMBL" id="KAK9884512.1"/>
    </source>
</evidence>
<reference evidence="1 2" key="1">
    <citation type="submission" date="2023-03" db="EMBL/GenBank/DDBJ databases">
        <title>Genome insight into feeding habits of ladybird beetles.</title>
        <authorList>
            <person name="Li H.-S."/>
            <person name="Huang Y.-H."/>
            <person name="Pang H."/>
        </authorList>
    </citation>
    <scope>NUCLEOTIDE SEQUENCE [LARGE SCALE GENOMIC DNA]</scope>
    <source>
        <strain evidence="1">SYSU_2023b</strain>
        <tissue evidence="1">Whole body</tissue>
    </source>
</reference>
<accession>A0AAW1UVL8</accession>